<dbReference type="SUPFAM" id="SSF47045">
    <property type="entry name" value="RAP domain-like"/>
    <property type="match status" value="1"/>
</dbReference>
<dbReference type="PANTHER" id="PTHR16560:SF2">
    <property type="entry name" value="ALPHA-2-MACROGLOBULIN RECEPTOR-ASSOCIATED PROTEIN"/>
    <property type="match status" value="1"/>
</dbReference>
<comment type="caution">
    <text evidence="3">The sequence shown here is derived from an EMBL/GenBank/DDBJ whole genome shotgun (WGS) entry which is preliminary data.</text>
</comment>
<evidence type="ECO:0000313" key="4">
    <source>
        <dbReference type="Proteomes" id="UP001044222"/>
    </source>
</evidence>
<dbReference type="GO" id="GO:0005801">
    <property type="term" value="C:cis-Golgi network"/>
    <property type="evidence" value="ECO:0007669"/>
    <property type="project" value="TreeGrafter"/>
</dbReference>
<name>A0A9D3RY71_ANGAN</name>
<dbReference type="GO" id="GO:0010916">
    <property type="term" value="P:negative regulation of very-low-density lipoprotein particle clearance"/>
    <property type="evidence" value="ECO:0007669"/>
    <property type="project" value="TreeGrafter"/>
</dbReference>
<dbReference type="Gene3D" id="1.20.81.10">
    <property type="entry name" value="RAP domain"/>
    <property type="match status" value="1"/>
</dbReference>
<dbReference type="InterPro" id="IPR009066">
    <property type="entry name" value="MG_RAP_rcpt_1"/>
</dbReference>
<feature type="signal peptide" evidence="1">
    <location>
        <begin position="1"/>
        <end position="25"/>
    </location>
</feature>
<keyword evidence="1" id="KW-0732">Signal</keyword>
<dbReference type="GO" id="GO:0070326">
    <property type="term" value="F:very-low-density lipoprotein particle receptor binding"/>
    <property type="evidence" value="ECO:0007669"/>
    <property type="project" value="TreeGrafter"/>
</dbReference>
<dbReference type="GO" id="GO:0002091">
    <property type="term" value="P:negative regulation of receptor internalization"/>
    <property type="evidence" value="ECO:0007669"/>
    <property type="project" value="TreeGrafter"/>
</dbReference>
<organism evidence="3 4">
    <name type="scientific">Anguilla anguilla</name>
    <name type="common">European freshwater eel</name>
    <name type="synonym">Muraena anguilla</name>
    <dbReference type="NCBI Taxonomy" id="7936"/>
    <lineage>
        <taxon>Eukaryota</taxon>
        <taxon>Metazoa</taxon>
        <taxon>Chordata</taxon>
        <taxon>Craniata</taxon>
        <taxon>Vertebrata</taxon>
        <taxon>Euteleostomi</taxon>
        <taxon>Actinopterygii</taxon>
        <taxon>Neopterygii</taxon>
        <taxon>Teleostei</taxon>
        <taxon>Anguilliformes</taxon>
        <taxon>Anguillidae</taxon>
        <taxon>Anguilla</taxon>
    </lineage>
</organism>
<dbReference type="InterPro" id="IPR036744">
    <property type="entry name" value="RAP_sf"/>
</dbReference>
<dbReference type="EMBL" id="JAFIRN010000005">
    <property type="protein sequence ID" value="KAG5848114.1"/>
    <property type="molecule type" value="Genomic_DNA"/>
</dbReference>
<proteinExistence type="predicted"/>
<dbReference type="GO" id="GO:0035473">
    <property type="term" value="F:lipase binding"/>
    <property type="evidence" value="ECO:0007669"/>
    <property type="project" value="TreeGrafter"/>
</dbReference>
<evidence type="ECO:0000256" key="1">
    <source>
        <dbReference type="SAM" id="SignalP"/>
    </source>
</evidence>
<accession>A0A9D3RY71</accession>
<feature type="domain" description="Alpha-2-macroglobulin receptor-associated protein" evidence="2">
    <location>
        <begin position="14"/>
        <end position="101"/>
    </location>
</feature>
<reference evidence="3" key="1">
    <citation type="submission" date="2021-01" db="EMBL/GenBank/DDBJ databases">
        <title>A chromosome-scale assembly of European eel, Anguilla anguilla.</title>
        <authorList>
            <person name="Henkel C."/>
            <person name="Jong-Raadsen S.A."/>
            <person name="Dufour S."/>
            <person name="Weltzien F.-A."/>
            <person name="Palstra A.P."/>
            <person name="Pelster B."/>
            <person name="Spaink H.P."/>
            <person name="Van Den Thillart G.E."/>
            <person name="Jansen H."/>
            <person name="Zahm M."/>
            <person name="Klopp C."/>
            <person name="Cedric C."/>
            <person name="Louis A."/>
            <person name="Berthelot C."/>
            <person name="Parey E."/>
            <person name="Roest Crollius H."/>
            <person name="Montfort J."/>
            <person name="Robinson-Rechavi M."/>
            <person name="Bucao C."/>
            <person name="Bouchez O."/>
            <person name="Gislard M."/>
            <person name="Lluch J."/>
            <person name="Milhes M."/>
            <person name="Lampietro C."/>
            <person name="Lopez Roques C."/>
            <person name="Donnadieu C."/>
            <person name="Braasch I."/>
            <person name="Desvignes T."/>
            <person name="Postlethwait J."/>
            <person name="Bobe J."/>
            <person name="Guiguen Y."/>
            <person name="Dirks R."/>
        </authorList>
    </citation>
    <scope>NUCLEOTIDE SEQUENCE</scope>
    <source>
        <strain evidence="3">Tag_6206</strain>
        <tissue evidence="3">Liver</tissue>
    </source>
</reference>
<feature type="chain" id="PRO_5039065138" description="Alpha-2-macroglobulin receptor-associated protein domain-containing protein" evidence="1">
    <location>
        <begin position="26"/>
        <end position="101"/>
    </location>
</feature>
<dbReference type="GO" id="GO:0005886">
    <property type="term" value="C:plasma membrane"/>
    <property type="evidence" value="ECO:0007669"/>
    <property type="project" value="TreeGrafter"/>
</dbReference>
<dbReference type="CDD" id="cd14806">
    <property type="entry name" value="RAP_D1"/>
    <property type="match status" value="1"/>
</dbReference>
<dbReference type="GO" id="GO:0005793">
    <property type="term" value="C:endoplasmic reticulum-Golgi intermediate compartment"/>
    <property type="evidence" value="ECO:0007669"/>
    <property type="project" value="TreeGrafter"/>
</dbReference>
<gene>
    <name evidence="3" type="ORF">ANANG_G00094960</name>
</gene>
<dbReference type="GO" id="GO:0005768">
    <property type="term" value="C:endosome"/>
    <property type="evidence" value="ECO:0007669"/>
    <property type="project" value="TreeGrafter"/>
</dbReference>
<dbReference type="PANTHER" id="PTHR16560">
    <property type="entry name" value="ALPHA-2-MACROGLOBULIN RECEPTOR-ASSOCIATED PROTEIN"/>
    <property type="match status" value="1"/>
</dbReference>
<dbReference type="AlphaFoldDB" id="A0A9D3RY71"/>
<dbReference type="Pfam" id="PF06400">
    <property type="entry name" value="Alpha-2-MRAP_N"/>
    <property type="match status" value="1"/>
</dbReference>
<dbReference type="GO" id="GO:0050750">
    <property type="term" value="F:low-density lipoprotein particle receptor binding"/>
    <property type="evidence" value="ECO:0007669"/>
    <property type="project" value="InterPro"/>
</dbReference>
<dbReference type="Proteomes" id="UP001044222">
    <property type="component" value="Unassembled WGS sequence"/>
</dbReference>
<dbReference type="GO" id="GO:0048019">
    <property type="term" value="F:receptor antagonist activity"/>
    <property type="evidence" value="ECO:0007669"/>
    <property type="project" value="InterPro"/>
</dbReference>
<sequence length="101" mass="11602">MTLNKMRMCSLVVMLISSLCIGVFGSKYSKELNEPKPSGKSPVEFRIAKLNQVWEKAIRMQLPPVRQSELHSDLKILEKDELQWKKLKAEGLDEDGEKEAR</sequence>
<protein>
    <recommendedName>
        <fullName evidence="2">Alpha-2-macroglobulin receptor-associated protein domain-containing protein</fullName>
    </recommendedName>
</protein>
<dbReference type="GO" id="GO:0048237">
    <property type="term" value="C:rough endoplasmic reticulum lumen"/>
    <property type="evidence" value="ECO:0007669"/>
    <property type="project" value="TreeGrafter"/>
</dbReference>
<dbReference type="InterPro" id="IPR038003">
    <property type="entry name" value="A2-macroglobuin_RAP"/>
</dbReference>
<evidence type="ECO:0000259" key="2">
    <source>
        <dbReference type="Pfam" id="PF06400"/>
    </source>
</evidence>
<keyword evidence="4" id="KW-1185">Reference proteome</keyword>
<evidence type="ECO:0000313" key="3">
    <source>
        <dbReference type="EMBL" id="KAG5848114.1"/>
    </source>
</evidence>